<feature type="transmembrane region" description="Helical" evidence="2">
    <location>
        <begin position="183"/>
        <end position="200"/>
    </location>
</feature>
<dbReference type="eggNOG" id="ENOG502RZM0">
    <property type="taxonomic scope" value="Eukaryota"/>
</dbReference>
<evidence type="ECO:0000256" key="2">
    <source>
        <dbReference type="SAM" id="Phobius"/>
    </source>
</evidence>
<dbReference type="OrthoDB" id="5381672at2759"/>
<evidence type="ECO:0000313" key="3">
    <source>
        <dbReference type="EMBL" id="EOA84807.1"/>
    </source>
</evidence>
<keyword evidence="2" id="KW-1133">Transmembrane helix</keyword>
<feature type="transmembrane region" description="Helical" evidence="2">
    <location>
        <begin position="51"/>
        <end position="73"/>
    </location>
</feature>
<dbReference type="HOGENOM" id="CLU_043441_0_0_1"/>
<feature type="region of interest" description="Disordered" evidence="1">
    <location>
        <begin position="1"/>
        <end position="39"/>
    </location>
</feature>
<keyword evidence="4" id="KW-1185">Reference proteome</keyword>
<keyword evidence="2" id="KW-0472">Membrane</keyword>
<gene>
    <name evidence="3" type="ORF">SETTUDRAFT_136898</name>
</gene>
<dbReference type="GeneID" id="19396385"/>
<reference evidence="3 4" key="2">
    <citation type="journal article" date="2013" name="PLoS Genet.">
        <title>Comparative genome structure, secondary metabolite, and effector coding capacity across Cochliobolus pathogens.</title>
        <authorList>
            <person name="Condon B.J."/>
            <person name="Leng Y."/>
            <person name="Wu D."/>
            <person name="Bushley K.E."/>
            <person name="Ohm R.A."/>
            <person name="Otillar R."/>
            <person name="Martin J."/>
            <person name="Schackwitz W."/>
            <person name="Grimwood J."/>
            <person name="MohdZainudin N."/>
            <person name="Xue C."/>
            <person name="Wang R."/>
            <person name="Manning V.A."/>
            <person name="Dhillon B."/>
            <person name="Tu Z.J."/>
            <person name="Steffenson B.J."/>
            <person name="Salamov A."/>
            <person name="Sun H."/>
            <person name="Lowry S."/>
            <person name="LaButti K."/>
            <person name="Han J."/>
            <person name="Copeland A."/>
            <person name="Lindquist E."/>
            <person name="Barry K."/>
            <person name="Schmutz J."/>
            <person name="Baker S.E."/>
            <person name="Ciuffetti L.M."/>
            <person name="Grigoriev I.V."/>
            <person name="Zhong S."/>
            <person name="Turgeon B.G."/>
        </authorList>
    </citation>
    <scope>NUCLEOTIDE SEQUENCE [LARGE SCALE GENOMIC DNA]</scope>
    <source>
        <strain evidence="4">28A</strain>
    </source>
</reference>
<dbReference type="Proteomes" id="UP000016935">
    <property type="component" value="Unassembled WGS sequence"/>
</dbReference>
<reference evidence="3 4" key="1">
    <citation type="journal article" date="2012" name="PLoS Pathog.">
        <title>Diverse lifestyles and strategies of plant pathogenesis encoded in the genomes of eighteen Dothideomycetes fungi.</title>
        <authorList>
            <person name="Ohm R.A."/>
            <person name="Feau N."/>
            <person name="Henrissat B."/>
            <person name="Schoch C.L."/>
            <person name="Horwitz B.A."/>
            <person name="Barry K.W."/>
            <person name="Condon B.J."/>
            <person name="Copeland A.C."/>
            <person name="Dhillon B."/>
            <person name="Glaser F."/>
            <person name="Hesse C.N."/>
            <person name="Kosti I."/>
            <person name="LaButti K."/>
            <person name="Lindquist E.A."/>
            <person name="Lucas S."/>
            <person name="Salamov A.A."/>
            <person name="Bradshaw R.E."/>
            <person name="Ciuffetti L."/>
            <person name="Hamelin R.C."/>
            <person name="Kema G.H.J."/>
            <person name="Lawrence C."/>
            <person name="Scott J.A."/>
            <person name="Spatafora J.W."/>
            <person name="Turgeon B.G."/>
            <person name="de Wit P.J.G.M."/>
            <person name="Zhong S."/>
            <person name="Goodwin S.B."/>
            <person name="Grigoriev I.V."/>
        </authorList>
    </citation>
    <scope>NUCLEOTIDE SEQUENCE [LARGE SCALE GENOMIC DNA]</scope>
    <source>
        <strain evidence="4">28A</strain>
    </source>
</reference>
<evidence type="ECO:0000256" key="1">
    <source>
        <dbReference type="SAM" id="MobiDB-lite"/>
    </source>
</evidence>
<name>R0K958_EXST2</name>
<proteinExistence type="predicted"/>
<accession>R0K958</accession>
<dbReference type="RefSeq" id="XP_008027350.1">
    <property type="nucleotide sequence ID" value="XM_008029159.1"/>
</dbReference>
<dbReference type="AlphaFoldDB" id="R0K958"/>
<feature type="transmembrane region" description="Helical" evidence="2">
    <location>
        <begin position="100"/>
        <end position="127"/>
    </location>
</feature>
<keyword evidence="2" id="KW-0812">Transmembrane</keyword>
<sequence>MSHGENKTPHVLHEQPESQHTLIHHQGRRNAASPKPRASEVPTLRYRHRALWILAFYVPLLVVPWALTCVLTYHPVGLPSYVQTVFTQSNLSTQRRVVDVLAVLNSVVSIVTIPLISALLAQAAVVFTQRRGKTQSVSVRQTFALADAGWSNPSILLESWPPWKTHAAGNATQSGWSGSGSGFLWLAALFLLLCSVQQPIREGFVSTERVLVMTTGDNPAASDTLFGKARRYMSLGYDAEPADIAMIPEGVVVQQLEKSLASLSMAEVPTHLWPDLQNPSPFELSNAPYLKQLGPWARPDTGFFVAALPNGTTTGVLRQRAMRLNSTVRCTMIEKSVFPSICEGQAPFTASFRNESAQFGVRICVPGQRGKFPWRLSRSRQDAVEDIFVDVDTVDEKEAPVSYTQHCSVKTTRGYFELGNYRNNNVPGALLDEWIEPDPFAKNAKFNDYLSELWRDANILDIARNGTATLVGAGGRWRRPSDEDKPSDIRG</sequence>
<feature type="compositionally biased region" description="Basic and acidic residues" evidence="1">
    <location>
        <begin position="1"/>
        <end position="17"/>
    </location>
</feature>
<evidence type="ECO:0000313" key="4">
    <source>
        <dbReference type="Proteomes" id="UP000016935"/>
    </source>
</evidence>
<organism evidence="3 4">
    <name type="scientific">Exserohilum turcicum (strain 28A)</name>
    <name type="common">Northern leaf blight fungus</name>
    <name type="synonym">Setosphaeria turcica</name>
    <dbReference type="NCBI Taxonomy" id="671987"/>
    <lineage>
        <taxon>Eukaryota</taxon>
        <taxon>Fungi</taxon>
        <taxon>Dikarya</taxon>
        <taxon>Ascomycota</taxon>
        <taxon>Pezizomycotina</taxon>
        <taxon>Dothideomycetes</taxon>
        <taxon>Pleosporomycetidae</taxon>
        <taxon>Pleosporales</taxon>
        <taxon>Pleosporineae</taxon>
        <taxon>Pleosporaceae</taxon>
        <taxon>Exserohilum</taxon>
    </lineage>
</organism>
<protein>
    <submittedName>
        <fullName evidence="3">Uncharacterized protein</fullName>
    </submittedName>
</protein>
<dbReference type="EMBL" id="KB908703">
    <property type="protein sequence ID" value="EOA84807.1"/>
    <property type="molecule type" value="Genomic_DNA"/>
</dbReference>